<dbReference type="PANTHER" id="PTHR18829">
    <property type="entry name" value="PROTEIN YAE1 HOMOLOG"/>
    <property type="match status" value="1"/>
</dbReference>
<keyword evidence="4" id="KW-0539">Nucleus</keyword>
<evidence type="ECO:0000256" key="2">
    <source>
        <dbReference type="ARBA" id="ARBA00004496"/>
    </source>
</evidence>
<evidence type="ECO:0000313" key="6">
    <source>
        <dbReference type="Proteomes" id="UP000694863"/>
    </source>
</evidence>
<dbReference type="PANTHER" id="PTHR18829:SF0">
    <property type="entry name" value="PROTEIN YAE1 HOMOLOG"/>
    <property type="match status" value="1"/>
</dbReference>
<dbReference type="RefSeq" id="XP_004708085.1">
    <property type="nucleotide sequence ID" value="XM_004708028.2"/>
</dbReference>
<evidence type="ECO:0000313" key="7">
    <source>
        <dbReference type="RefSeq" id="XP_004708085.1"/>
    </source>
</evidence>
<reference evidence="7" key="1">
    <citation type="submission" date="2025-08" db="UniProtKB">
        <authorList>
            <consortium name="RefSeq"/>
        </authorList>
    </citation>
    <scope>IDENTIFICATION</scope>
</reference>
<evidence type="ECO:0000256" key="1">
    <source>
        <dbReference type="ARBA" id="ARBA00004123"/>
    </source>
</evidence>
<sequence>MSWVQAAHLIRSPGEGDVFDEEADESLLVQREWQSHMHRRVKEGYRDGVDAGKAVALQQGFNQGYKEGAEVIINYGQLRGTLSALLSWCLLHGNSPAFIGKINHLLDAVGQCEEYVLKHLKSITAPPQVVDLLDSVQNMDLCPAVPAEKKIDEAKDERLYENSAKFNKNGSKSPGGIDCSYLESCGTDKHAHSESPSLTWILEQTASLLQQLGMSVDILQHLKQL</sequence>
<dbReference type="InterPro" id="IPR019191">
    <property type="entry name" value="Essential_protein_Yae1_N"/>
</dbReference>
<keyword evidence="3" id="KW-0963">Cytoplasm</keyword>
<name>A0ABM0IUJ1_ECHTE</name>
<evidence type="ECO:0000256" key="4">
    <source>
        <dbReference type="ARBA" id="ARBA00023242"/>
    </source>
</evidence>
<organism evidence="6 7">
    <name type="scientific">Echinops telfairi</name>
    <name type="common">Lesser hedgehog tenrec</name>
    <dbReference type="NCBI Taxonomy" id="9371"/>
    <lineage>
        <taxon>Eukaryota</taxon>
        <taxon>Metazoa</taxon>
        <taxon>Chordata</taxon>
        <taxon>Craniata</taxon>
        <taxon>Vertebrata</taxon>
        <taxon>Euteleostomi</taxon>
        <taxon>Mammalia</taxon>
        <taxon>Eutheria</taxon>
        <taxon>Afrotheria</taxon>
        <taxon>Tenrecidae</taxon>
        <taxon>Tenrecinae</taxon>
        <taxon>Echinops</taxon>
    </lineage>
</organism>
<dbReference type="Pfam" id="PF09811">
    <property type="entry name" value="Yae1_N"/>
    <property type="match status" value="1"/>
</dbReference>
<accession>A0ABM0IUJ1</accession>
<keyword evidence="6" id="KW-1185">Reference proteome</keyword>
<evidence type="ECO:0000259" key="5">
    <source>
        <dbReference type="Pfam" id="PF09811"/>
    </source>
</evidence>
<dbReference type="InterPro" id="IPR038881">
    <property type="entry name" value="Yae1-like"/>
</dbReference>
<evidence type="ECO:0000256" key="3">
    <source>
        <dbReference type="ARBA" id="ARBA00022490"/>
    </source>
</evidence>
<feature type="domain" description="Essential protein Yae1 N-terminal" evidence="5">
    <location>
        <begin position="44"/>
        <end position="82"/>
    </location>
</feature>
<protein>
    <submittedName>
        <fullName evidence="7">Protein YAE1 homolog</fullName>
    </submittedName>
</protein>
<gene>
    <name evidence="7" type="primary">YAE1</name>
</gene>
<dbReference type="GeneID" id="101657420"/>
<dbReference type="Proteomes" id="UP000694863">
    <property type="component" value="Unplaced"/>
</dbReference>
<comment type="subcellular location">
    <subcellularLocation>
        <location evidence="2">Cytoplasm</location>
    </subcellularLocation>
    <subcellularLocation>
        <location evidence="1">Nucleus</location>
    </subcellularLocation>
</comment>
<proteinExistence type="predicted"/>